<keyword evidence="10 15" id="KW-0862">Zinc</keyword>
<dbReference type="EMBL" id="HBUF01351749">
    <property type="protein sequence ID" value="CAG6714410.1"/>
    <property type="molecule type" value="Transcribed_RNA"/>
</dbReference>
<evidence type="ECO:0000256" key="15">
    <source>
        <dbReference type="PIRSR" id="PIRSR634016-3"/>
    </source>
</evidence>
<dbReference type="EMBL" id="HBUF01195778">
    <property type="protein sequence ID" value="CAG6659988.1"/>
    <property type="molecule type" value="Transcribed_RNA"/>
</dbReference>
<dbReference type="InterPro" id="IPR034016">
    <property type="entry name" value="M1_APN-typ"/>
</dbReference>
<feature type="site" description="Transition state stabilizer" evidence="16">
    <location>
        <position position="393"/>
    </location>
</feature>
<organism evidence="21">
    <name type="scientific">Cacopsylla melanoneura</name>
    <dbReference type="NCBI Taxonomy" id="428564"/>
    <lineage>
        <taxon>Eukaryota</taxon>
        <taxon>Metazoa</taxon>
        <taxon>Ecdysozoa</taxon>
        <taxon>Arthropoda</taxon>
        <taxon>Hexapoda</taxon>
        <taxon>Insecta</taxon>
        <taxon>Pterygota</taxon>
        <taxon>Neoptera</taxon>
        <taxon>Paraneoptera</taxon>
        <taxon>Hemiptera</taxon>
        <taxon>Sternorrhyncha</taxon>
        <taxon>Psylloidea</taxon>
        <taxon>Psyllidae</taxon>
        <taxon>Psyllinae</taxon>
        <taxon>Cacopsylla</taxon>
    </lineage>
</organism>
<evidence type="ECO:0000259" key="20">
    <source>
        <dbReference type="Pfam" id="PF17900"/>
    </source>
</evidence>
<keyword evidence="6" id="KW-0472">Membrane</keyword>
<feature type="binding site" evidence="15">
    <location>
        <position position="330"/>
    </location>
    <ligand>
        <name>Zn(2+)</name>
        <dbReference type="ChEBI" id="CHEBI:29105"/>
        <note>catalytic</note>
    </ligand>
</feature>
<name>A0A8D8UW47_9HEMI</name>
<comment type="subcellular location">
    <subcellularLocation>
        <location evidence="2">Cell membrane</location>
        <topology evidence="2">Lipid-anchor</topology>
        <topology evidence="2">GPI-anchor</topology>
    </subcellularLocation>
    <subcellularLocation>
        <location evidence="1">Cytoplasm</location>
    </subcellularLocation>
</comment>
<evidence type="ECO:0000256" key="11">
    <source>
        <dbReference type="ARBA" id="ARBA00023049"/>
    </source>
</evidence>
<feature type="binding site" evidence="15">
    <location>
        <position position="311"/>
    </location>
    <ligand>
        <name>Zn(2+)</name>
        <dbReference type="ChEBI" id="CHEBI:29105"/>
        <note>catalytic</note>
    </ligand>
</feature>
<sequence>MPEKKPFERLPKYAVPVLYDLYLKPNLKAYTFDGITKIDIKIASETNELKLHVIDLDFKKIQLELSDGKLLSPETKLSSEDETITLTFNEILPVGEAKLLFEYTGELNDKMKGFYRSKYRSADDDEDRYMAVTQFESTDARRCFPCWDEPAVKAKFSIRLSVPKDKVALSNMSVKSEELSPDGLSRLVQFETSPIMSSYLVAVVVGEFDYVEETSSDGVLVRVYTPVGKREQGRFALHVASKVLPFYKDYFNISYPLPKIDLVAVPDFSCGAMENWGLVTYREACLLVDSQNTSAITRQNIALVVGHELAHQWFGNLVTMEWWTHLWLNEGYASFVEFLCVHHLFPEYDIWTQFVTDNLVRALELDALKSSHPIEIPVGHPSEVEEIFDDISYNKGASIIRMLQKYIGDANFRKGMHLYLTRHQYGNAFTEDLWASLEEASGKPVGRVMSTWTQQMGFPVISVQESVQNPDKPERTLTLTQHKFSADANKSTGKSDSLWYVPISFCTQKNPGEEVFSCEMSTREFRVTIPNVEPGHWVKLNPGTVGYYRVKYPRETLEQFIGSMSDKTIPPLDRLSLLDDLFALVQVGEASTVEVLKMIQSMTHEDNYTVWITICNCLQKIDLLLSNTEYHHLFYQFGVTILKHAGQSLGWEPKPNESHLNTLLRSLIISRLGVYGDVDTRAVARTKFEAHVKGSAILSADLRSPVYRAAIAGGSETTYQQLLQLYQNSDLHEEKDRITRSFGALKDPELLKKVLDFSMSDLVRAQDSVFVIISAAQSKAGRELAWEFLKKHYSTFTERYKGALLGRLVKHTTENFASESRAQELVEFFAQNPTPWIERTVQQSLETIRLNAEWLKRDGQAVKEFLSSI</sequence>
<evidence type="ECO:0000313" key="21">
    <source>
        <dbReference type="EMBL" id="CAG6714411.1"/>
    </source>
</evidence>
<evidence type="ECO:0000256" key="6">
    <source>
        <dbReference type="ARBA" id="ARBA00022622"/>
    </source>
</evidence>
<evidence type="ECO:0000256" key="5">
    <source>
        <dbReference type="ARBA" id="ARBA00022490"/>
    </source>
</evidence>
<dbReference type="Pfam" id="PF17900">
    <property type="entry name" value="Peptidase_M1_N"/>
    <property type="match status" value="1"/>
</dbReference>
<comment type="catalytic activity">
    <reaction evidence="13">
        <text>Release of an N-terminal amino acid, preferentially alanine, from a wide range of peptides, amides and arylamides.</text>
        <dbReference type="EC" id="3.4.11.14"/>
    </reaction>
</comment>
<reference evidence="21" key="1">
    <citation type="submission" date="2021-05" db="EMBL/GenBank/DDBJ databases">
        <authorList>
            <person name="Alioto T."/>
            <person name="Alioto T."/>
            <person name="Gomez Garrido J."/>
        </authorList>
    </citation>
    <scope>NUCLEOTIDE SEQUENCE</scope>
</reference>
<dbReference type="EMBL" id="HBUF01195779">
    <property type="protein sequence ID" value="CAG6659990.1"/>
    <property type="molecule type" value="Transcribed_RNA"/>
</dbReference>
<evidence type="ECO:0000256" key="13">
    <source>
        <dbReference type="ARBA" id="ARBA00052895"/>
    </source>
</evidence>
<dbReference type="Gene3D" id="1.10.390.10">
    <property type="entry name" value="Neutral Protease Domain 2"/>
    <property type="match status" value="1"/>
</dbReference>
<dbReference type="FunFam" id="1.25.50.20:FF:000002">
    <property type="entry name" value="Aminopeptidase"/>
    <property type="match status" value="1"/>
</dbReference>
<keyword evidence="12" id="KW-0449">Lipoprotein</keyword>
<dbReference type="EMBL" id="HBUF01122965">
    <property type="protein sequence ID" value="CAG6642530.1"/>
    <property type="molecule type" value="Transcribed_RNA"/>
</dbReference>
<dbReference type="GO" id="GO:0005886">
    <property type="term" value="C:plasma membrane"/>
    <property type="evidence" value="ECO:0007669"/>
    <property type="project" value="UniProtKB-SubCell"/>
</dbReference>
<keyword evidence="9 17" id="KW-0378">Hydrolase</keyword>
<evidence type="ECO:0000256" key="3">
    <source>
        <dbReference type="ARBA" id="ARBA00010136"/>
    </source>
</evidence>
<dbReference type="SUPFAM" id="SSF63737">
    <property type="entry name" value="Leukotriene A4 hydrolase N-terminal domain"/>
    <property type="match status" value="1"/>
</dbReference>
<dbReference type="EMBL" id="HBUF01351750">
    <property type="protein sequence ID" value="CAG6714411.1"/>
    <property type="molecule type" value="Transcribed_RNA"/>
</dbReference>
<dbReference type="GO" id="GO:0005615">
    <property type="term" value="C:extracellular space"/>
    <property type="evidence" value="ECO:0007669"/>
    <property type="project" value="TreeGrafter"/>
</dbReference>
<evidence type="ECO:0000259" key="19">
    <source>
        <dbReference type="Pfam" id="PF11838"/>
    </source>
</evidence>
<evidence type="ECO:0000256" key="10">
    <source>
        <dbReference type="ARBA" id="ARBA00022833"/>
    </source>
</evidence>
<dbReference type="SUPFAM" id="SSF55486">
    <property type="entry name" value="Metalloproteases ('zincins'), catalytic domain"/>
    <property type="match status" value="1"/>
</dbReference>
<comment type="cofactor">
    <cofactor evidence="15 17">
        <name>Zn(2+)</name>
        <dbReference type="ChEBI" id="CHEBI:29105"/>
    </cofactor>
    <text evidence="15 17">Binds 1 zinc ion per subunit.</text>
</comment>
<dbReference type="GO" id="GO:0070006">
    <property type="term" value="F:metalloaminopeptidase activity"/>
    <property type="evidence" value="ECO:0007669"/>
    <property type="project" value="TreeGrafter"/>
</dbReference>
<dbReference type="PANTHER" id="PTHR11533">
    <property type="entry name" value="PROTEASE M1 ZINC METALLOPROTEASE"/>
    <property type="match status" value="1"/>
</dbReference>
<dbReference type="FunFam" id="1.10.390.10:FF:000001">
    <property type="entry name" value="Aminopeptidase"/>
    <property type="match status" value="1"/>
</dbReference>
<dbReference type="Gene3D" id="2.60.40.1910">
    <property type="match status" value="1"/>
</dbReference>
<evidence type="ECO:0000256" key="2">
    <source>
        <dbReference type="ARBA" id="ARBA00004609"/>
    </source>
</evidence>
<feature type="active site" description="Proton acceptor" evidence="14">
    <location>
        <position position="308"/>
    </location>
</feature>
<evidence type="ECO:0000256" key="16">
    <source>
        <dbReference type="PIRSR" id="PIRSR634016-4"/>
    </source>
</evidence>
<dbReference type="EC" id="3.4.11.-" evidence="17"/>
<keyword evidence="4 17" id="KW-0031">Aminopeptidase</keyword>
<evidence type="ECO:0000256" key="8">
    <source>
        <dbReference type="ARBA" id="ARBA00022723"/>
    </source>
</evidence>
<evidence type="ECO:0000256" key="4">
    <source>
        <dbReference type="ARBA" id="ARBA00022438"/>
    </source>
</evidence>
<dbReference type="InterPro" id="IPR050344">
    <property type="entry name" value="Peptidase_M1_aminopeptidases"/>
</dbReference>
<dbReference type="InterPro" id="IPR024571">
    <property type="entry name" value="ERAP1-like_C_dom"/>
</dbReference>
<dbReference type="GO" id="GO:0098552">
    <property type="term" value="C:side of membrane"/>
    <property type="evidence" value="ECO:0007669"/>
    <property type="project" value="UniProtKB-KW"/>
</dbReference>
<keyword evidence="5" id="KW-0963">Cytoplasm</keyword>
<dbReference type="InterPro" id="IPR027268">
    <property type="entry name" value="Peptidase_M4/M1_CTD_sf"/>
</dbReference>
<keyword evidence="11 17" id="KW-0482">Metalloprotease</keyword>
<dbReference type="AlphaFoldDB" id="A0A8D8UW47"/>
<comment type="similarity">
    <text evidence="3 17">Belongs to the peptidase M1 family.</text>
</comment>
<dbReference type="InterPro" id="IPR014782">
    <property type="entry name" value="Peptidase_M1_dom"/>
</dbReference>
<evidence type="ECO:0000256" key="9">
    <source>
        <dbReference type="ARBA" id="ARBA00022801"/>
    </source>
</evidence>
<dbReference type="Pfam" id="PF11838">
    <property type="entry name" value="ERAP1_C"/>
    <property type="match status" value="1"/>
</dbReference>
<evidence type="ECO:0000256" key="14">
    <source>
        <dbReference type="PIRSR" id="PIRSR634016-1"/>
    </source>
</evidence>
<protein>
    <recommendedName>
        <fullName evidence="17">Aminopeptidase</fullName>
        <ecNumber evidence="17">3.4.11.-</ecNumber>
    </recommendedName>
</protein>
<feature type="domain" description="ERAP1-like C-terminal" evidence="19">
    <location>
        <begin position="537"/>
        <end position="849"/>
    </location>
</feature>
<feature type="domain" description="Aminopeptidase N-like N-terminal" evidence="20">
    <location>
        <begin position="16"/>
        <end position="200"/>
    </location>
</feature>
<keyword evidence="6" id="KW-0336">GPI-anchor</keyword>
<dbReference type="Gene3D" id="1.25.50.20">
    <property type="match status" value="1"/>
</dbReference>
<keyword evidence="6" id="KW-0325">Glycoprotein</keyword>
<evidence type="ECO:0000256" key="17">
    <source>
        <dbReference type="RuleBase" id="RU364040"/>
    </source>
</evidence>
<dbReference type="InterPro" id="IPR001930">
    <property type="entry name" value="Peptidase_M1"/>
</dbReference>
<keyword evidence="8 15" id="KW-0479">Metal-binding</keyword>
<dbReference type="GO" id="GO:0016285">
    <property type="term" value="F:alanyl aminopeptidase activity"/>
    <property type="evidence" value="ECO:0007669"/>
    <property type="project" value="UniProtKB-EC"/>
</dbReference>
<evidence type="ECO:0000256" key="1">
    <source>
        <dbReference type="ARBA" id="ARBA00004496"/>
    </source>
</evidence>
<dbReference type="EMBL" id="HBUF01195780">
    <property type="protein sequence ID" value="CAG6659992.1"/>
    <property type="molecule type" value="Transcribed_RNA"/>
</dbReference>
<dbReference type="FunFam" id="2.60.40.1730:FF:000002">
    <property type="entry name" value="Aminopeptidase"/>
    <property type="match status" value="1"/>
</dbReference>
<dbReference type="CDD" id="cd09601">
    <property type="entry name" value="M1_APN-Q_like"/>
    <property type="match status" value="1"/>
</dbReference>
<evidence type="ECO:0000259" key="18">
    <source>
        <dbReference type="Pfam" id="PF01433"/>
    </source>
</evidence>
<proteinExistence type="inferred from homology"/>
<dbReference type="EMBL" id="HBUF01644955">
    <property type="protein sequence ID" value="CAG6785691.1"/>
    <property type="molecule type" value="Transcribed_RNA"/>
</dbReference>
<dbReference type="Pfam" id="PF01433">
    <property type="entry name" value="Peptidase_M1"/>
    <property type="match status" value="1"/>
</dbReference>
<keyword evidence="7 17" id="KW-0645">Protease</keyword>
<feature type="domain" description="Peptidase M1 membrane alanine aminopeptidase" evidence="18">
    <location>
        <begin position="235"/>
        <end position="452"/>
    </location>
</feature>
<evidence type="ECO:0000256" key="12">
    <source>
        <dbReference type="ARBA" id="ARBA00023288"/>
    </source>
</evidence>
<dbReference type="PANTHER" id="PTHR11533:SF174">
    <property type="entry name" value="PUROMYCIN-SENSITIVE AMINOPEPTIDASE-RELATED"/>
    <property type="match status" value="1"/>
</dbReference>
<dbReference type="InterPro" id="IPR045357">
    <property type="entry name" value="Aminopeptidase_N-like_N"/>
</dbReference>
<dbReference type="GO" id="GO:0005737">
    <property type="term" value="C:cytoplasm"/>
    <property type="evidence" value="ECO:0007669"/>
    <property type="project" value="UniProtKB-SubCell"/>
</dbReference>
<accession>A0A8D8UW47</accession>
<feature type="binding site" evidence="15">
    <location>
        <position position="307"/>
    </location>
    <ligand>
        <name>Zn(2+)</name>
        <dbReference type="ChEBI" id="CHEBI:29105"/>
        <note>catalytic</note>
    </ligand>
</feature>
<dbReference type="Gene3D" id="2.60.40.1730">
    <property type="entry name" value="tricorn interacting facor f3 domain"/>
    <property type="match status" value="1"/>
</dbReference>
<dbReference type="PRINTS" id="PR00756">
    <property type="entry name" value="ALADIPTASE"/>
</dbReference>
<dbReference type="GO" id="GO:0006508">
    <property type="term" value="P:proteolysis"/>
    <property type="evidence" value="ECO:0007669"/>
    <property type="project" value="UniProtKB-KW"/>
</dbReference>
<dbReference type="GO" id="GO:0043171">
    <property type="term" value="P:peptide catabolic process"/>
    <property type="evidence" value="ECO:0007669"/>
    <property type="project" value="TreeGrafter"/>
</dbReference>
<dbReference type="InterPro" id="IPR042097">
    <property type="entry name" value="Aminopeptidase_N-like_N_sf"/>
</dbReference>
<dbReference type="FunFam" id="2.60.40.1910:FF:000002">
    <property type="entry name" value="Aminopeptidase"/>
    <property type="match status" value="1"/>
</dbReference>
<dbReference type="EMBL" id="HBUF01122964">
    <property type="protein sequence ID" value="CAG6642529.1"/>
    <property type="molecule type" value="Transcribed_RNA"/>
</dbReference>
<dbReference type="GO" id="GO:0042277">
    <property type="term" value="F:peptide binding"/>
    <property type="evidence" value="ECO:0007669"/>
    <property type="project" value="TreeGrafter"/>
</dbReference>
<evidence type="ECO:0000256" key="7">
    <source>
        <dbReference type="ARBA" id="ARBA00022670"/>
    </source>
</evidence>
<dbReference type="GO" id="GO:0008270">
    <property type="term" value="F:zinc ion binding"/>
    <property type="evidence" value="ECO:0007669"/>
    <property type="project" value="UniProtKB-UniRule"/>
</dbReference>